<evidence type="ECO:0000256" key="3">
    <source>
        <dbReference type="SAM" id="Coils"/>
    </source>
</evidence>
<dbReference type="AlphaFoldDB" id="A0ABD3H674"/>
<feature type="compositionally biased region" description="Basic and acidic residues" evidence="4">
    <location>
        <begin position="48"/>
        <end position="70"/>
    </location>
</feature>
<organism evidence="5 6">
    <name type="scientific">Riccia sorocarpa</name>
    <dbReference type="NCBI Taxonomy" id="122646"/>
    <lineage>
        <taxon>Eukaryota</taxon>
        <taxon>Viridiplantae</taxon>
        <taxon>Streptophyta</taxon>
        <taxon>Embryophyta</taxon>
        <taxon>Marchantiophyta</taxon>
        <taxon>Marchantiopsida</taxon>
        <taxon>Marchantiidae</taxon>
        <taxon>Marchantiales</taxon>
        <taxon>Ricciaceae</taxon>
        <taxon>Riccia</taxon>
    </lineage>
</organism>
<evidence type="ECO:0000256" key="1">
    <source>
        <dbReference type="ARBA" id="ARBA00022737"/>
    </source>
</evidence>
<keyword evidence="2" id="KW-0802">TPR repeat</keyword>
<feature type="coiled-coil region" evidence="3">
    <location>
        <begin position="107"/>
        <end position="134"/>
    </location>
</feature>
<sequence>MALAKQLDNRPQEALVACEKAVSICQMRLDRLYKEQEAMKASQVDTNGKLDQEERKGVSEEDTKMEESDRNGSGQEISKPIEVEKNASSEESLEKISEADEKETSKFAKLDAEIKEIEESLVDLREKVEELKQMASAPSLFEALKAENPEAATMMSEAVGAVFQKINRAEGTSSMAEKSASFPGSSSAEGEPVTHLGIVGRGIKRAALIPITEDTLLPPDVQRTKRTAQDSLNGSVSAEPQIGSGEASLNS</sequence>
<dbReference type="Proteomes" id="UP001633002">
    <property type="component" value="Unassembled WGS sequence"/>
</dbReference>
<dbReference type="EMBL" id="JBJQOH010000004">
    <property type="protein sequence ID" value="KAL3686953.1"/>
    <property type="molecule type" value="Genomic_DNA"/>
</dbReference>
<accession>A0ABD3H674</accession>
<proteinExistence type="predicted"/>
<comment type="caution">
    <text evidence="5">The sequence shown here is derived from an EMBL/GenBank/DDBJ whole genome shotgun (WGS) entry which is preliminary data.</text>
</comment>
<gene>
    <name evidence="5" type="ORF">R1sor_013262</name>
</gene>
<feature type="compositionally biased region" description="Basic and acidic residues" evidence="4">
    <location>
        <begin position="79"/>
        <end position="105"/>
    </location>
</feature>
<dbReference type="PANTHER" id="PTHR15081">
    <property type="entry name" value="NUCLEAR AUTOANTIGENIC SPERM PROTEIN NASP -RELATED"/>
    <property type="match status" value="1"/>
</dbReference>
<keyword evidence="1" id="KW-0677">Repeat</keyword>
<evidence type="ECO:0000313" key="5">
    <source>
        <dbReference type="EMBL" id="KAL3686953.1"/>
    </source>
</evidence>
<evidence type="ECO:0000313" key="6">
    <source>
        <dbReference type="Proteomes" id="UP001633002"/>
    </source>
</evidence>
<evidence type="ECO:0000256" key="2">
    <source>
        <dbReference type="ARBA" id="ARBA00022803"/>
    </source>
</evidence>
<feature type="compositionally biased region" description="Polar residues" evidence="4">
    <location>
        <begin position="229"/>
        <end position="238"/>
    </location>
</feature>
<protein>
    <submittedName>
        <fullName evidence="5">Uncharacterized protein</fullName>
    </submittedName>
</protein>
<evidence type="ECO:0000256" key="4">
    <source>
        <dbReference type="SAM" id="MobiDB-lite"/>
    </source>
</evidence>
<feature type="region of interest" description="Disordered" evidence="4">
    <location>
        <begin position="38"/>
        <end position="105"/>
    </location>
</feature>
<dbReference type="InterPro" id="IPR051730">
    <property type="entry name" value="NASP-like"/>
</dbReference>
<keyword evidence="3" id="KW-0175">Coiled coil</keyword>
<feature type="compositionally biased region" description="Polar residues" evidence="4">
    <location>
        <begin position="172"/>
        <end position="188"/>
    </location>
</feature>
<feature type="region of interest" description="Disordered" evidence="4">
    <location>
        <begin position="214"/>
        <end position="251"/>
    </location>
</feature>
<reference evidence="5 6" key="1">
    <citation type="submission" date="2024-09" db="EMBL/GenBank/DDBJ databases">
        <title>Chromosome-scale assembly of Riccia sorocarpa.</title>
        <authorList>
            <person name="Paukszto L."/>
        </authorList>
    </citation>
    <scope>NUCLEOTIDE SEQUENCE [LARGE SCALE GENOMIC DNA]</scope>
    <source>
        <strain evidence="5">LP-2024</strain>
        <tissue evidence="5">Aerial parts of the thallus</tissue>
    </source>
</reference>
<name>A0ABD3H674_9MARC</name>
<keyword evidence="6" id="KW-1185">Reference proteome</keyword>
<dbReference type="PANTHER" id="PTHR15081:SF1">
    <property type="entry name" value="NUCLEAR AUTOANTIGENIC SPERM PROTEIN"/>
    <property type="match status" value="1"/>
</dbReference>
<feature type="region of interest" description="Disordered" evidence="4">
    <location>
        <begin position="172"/>
        <end position="193"/>
    </location>
</feature>